<dbReference type="AlphaFoldDB" id="A0A8H7RDP7"/>
<protein>
    <submittedName>
        <fullName evidence="1">Uncharacterized protein</fullName>
    </submittedName>
</protein>
<name>A0A8H7RDP7_9FUNG</name>
<proteinExistence type="predicted"/>
<comment type="caution">
    <text evidence="1">The sequence shown here is derived from an EMBL/GenBank/DDBJ whole genome shotgun (WGS) entry which is preliminary data.</text>
</comment>
<accession>A0A8H7RDP7</accession>
<gene>
    <name evidence="1" type="ORF">INT47_005583</name>
</gene>
<organism evidence="1 2">
    <name type="scientific">Mucor saturninus</name>
    <dbReference type="NCBI Taxonomy" id="64648"/>
    <lineage>
        <taxon>Eukaryota</taxon>
        <taxon>Fungi</taxon>
        <taxon>Fungi incertae sedis</taxon>
        <taxon>Mucoromycota</taxon>
        <taxon>Mucoromycotina</taxon>
        <taxon>Mucoromycetes</taxon>
        <taxon>Mucorales</taxon>
        <taxon>Mucorineae</taxon>
        <taxon>Mucoraceae</taxon>
        <taxon>Mucor</taxon>
    </lineage>
</organism>
<sequence length="138" mass="15008">MQHVYPKIQKPKNLRASRNGANQRLLRGTREPLAVAAALTIPGPTDTSVFAVPSLVSPGFPAAVTTDHTTFAYYVKMDSYDDVDMADLDKQIVLPLIGQMSIQDADAENESSNDGFVVDGEVDVDLYGSTKEESFEVN</sequence>
<reference evidence="1" key="1">
    <citation type="submission" date="2020-12" db="EMBL/GenBank/DDBJ databases">
        <title>Metabolic potential, ecology and presence of endohyphal bacteria is reflected in genomic diversity of Mucoromycotina.</title>
        <authorList>
            <person name="Muszewska A."/>
            <person name="Okrasinska A."/>
            <person name="Steczkiewicz K."/>
            <person name="Drgas O."/>
            <person name="Orlowska M."/>
            <person name="Perlinska-Lenart U."/>
            <person name="Aleksandrzak-Piekarczyk T."/>
            <person name="Szatraj K."/>
            <person name="Zielenkiewicz U."/>
            <person name="Pilsyk S."/>
            <person name="Malc E."/>
            <person name="Mieczkowski P."/>
            <person name="Kruszewska J.S."/>
            <person name="Biernat P."/>
            <person name="Pawlowska J."/>
        </authorList>
    </citation>
    <scope>NUCLEOTIDE SEQUENCE</scope>
    <source>
        <strain evidence="1">WA0000017839</strain>
    </source>
</reference>
<dbReference type="EMBL" id="JAEPRD010000016">
    <property type="protein sequence ID" value="KAG2209291.1"/>
    <property type="molecule type" value="Genomic_DNA"/>
</dbReference>
<evidence type="ECO:0000313" key="2">
    <source>
        <dbReference type="Proteomes" id="UP000603453"/>
    </source>
</evidence>
<evidence type="ECO:0000313" key="1">
    <source>
        <dbReference type="EMBL" id="KAG2209291.1"/>
    </source>
</evidence>
<keyword evidence="2" id="KW-1185">Reference proteome</keyword>
<dbReference type="Proteomes" id="UP000603453">
    <property type="component" value="Unassembled WGS sequence"/>
</dbReference>